<evidence type="ECO:0000256" key="7">
    <source>
        <dbReference type="ARBA" id="ARBA00022694"/>
    </source>
</evidence>
<evidence type="ECO:0000256" key="14">
    <source>
        <dbReference type="ARBA" id="ARBA00023284"/>
    </source>
</evidence>
<keyword evidence="6 17" id="KW-0004">4Fe-4S</keyword>
<dbReference type="PANTHER" id="PTHR36701:SF1">
    <property type="entry name" value="EPOXYQUEUOSINE REDUCTASE QUEH"/>
    <property type="match status" value="1"/>
</dbReference>
<evidence type="ECO:0000256" key="1">
    <source>
        <dbReference type="ARBA" id="ARBA00002268"/>
    </source>
</evidence>
<organism evidence="18">
    <name type="scientific">Campylobacter jejuni</name>
    <dbReference type="NCBI Taxonomy" id="197"/>
    <lineage>
        <taxon>Bacteria</taxon>
        <taxon>Pseudomonadati</taxon>
        <taxon>Campylobacterota</taxon>
        <taxon>Epsilonproteobacteria</taxon>
        <taxon>Campylobacterales</taxon>
        <taxon>Campylobacteraceae</taxon>
        <taxon>Campylobacter</taxon>
    </lineage>
</organism>
<evidence type="ECO:0000313" key="18">
    <source>
        <dbReference type="EMBL" id="EDP8036453.1"/>
    </source>
</evidence>
<keyword evidence="12 17" id="KW-0411">Iron-sulfur</keyword>
<feature type="binding site" evidence="17">
    <location>
        <position position="7"/>
    </location>
    <ligand>
        <name>[4Fe-4S] cluster</name>
        <dbReference type="ChEBI" id="CHEBI:49883"/>
    </ligand>
</feature>
<comment type="similarity">
    <text evidence="3 17">Belongs to the QueH family.</text>
</comment>
<feature type="binding site" evidence="17">
    <location>
        <position position="90"/>
    </location>
    <ligand>
        <name>[4Fe-4S] cluster</name>
        <dbReference type="ChEBI" id="CHEBI:49883"/>
    </ligand>
</feature>
<dbReference type="HAMAP" id="MF_02089">
    <property type="entry name" value="QueH"/>
    <property type="match status" value="1"/>
</dbReference>
<proteinExistence type="inferred from homology"/>
<evidence type="ECO:0000256" key="9">
    <source>
        <dbReference type="ARBA" id="ARBA00022785"/>
    </source>
</evidence>
<evidence type="ECO:0000256" key="2">
    <source>
        <dbReference type="ARBA" id="ARBA00004691"/>
    </source>
</evidence>
<keyword evidence="18" id="KW-0378">Hydrolase</keyword>
<dbReference type="SUPFAM" id="SSF52402">
    <property type="entry name" value="Adenine nucleotide alpha hydrolases-like"/>
    <property type="match status" value="1"/>
</dbReference>
<evidence type="ECO:0000256" key="17">
    <source>
        <dbReference type="HAMAP-Rule" id="MF_02089"/>
    </source>
</evidence>
<evidence type="ECO:0000256" key="16">
    <source>
        <dbReference type="ARBA" id="ARBA00047415"/>
    </source>
</evidence>
<dbReference type="InterPro" id="IPR003828">
    <property type="entry name" value="QueH"/>
</dbReference>
<dbReference type="GO" id="GO:0051539">
    <property type="term" value="F:4 iron, 4 sulfur cluster binding"/>
    <property type="evidence" value="ECO:0007669"/>
    <property type="project" value="UniProtKB-UniRule"/>
</dbReference>
<evidence type="ECO:0000256" key="11">
    <source>
        <dbReference type="ARBA" id="ARBA00023004"/>
    </source>
</evidence>
<keyword evidence="10 17" id="KW-0560">Oxidoreductase</keyword>
<comment type="function">
    <text evidence="1 17">Catalyzes the conversion of epoxyqueuosine (oQ) to queuosine (Q), which is a hypermodified base found in the wobble positions of tRNA(Asp), tRNA(Asn), tRNA(His) and tRNA(Tyr).</text>
</comment>
<name>A0A6F9MX74_CAMJU</name>
<comment type="catalytic activity">
    <reaction evidence="16 17">
        <text>epoxyqueuosine(34) in tRNA + AH2 = queuosine(34) in tRNA + A + H2O</text>
        <dbReference type="Rhea" id="RHEA:32159"/>
        <dbReference type="Rhea" id="RHEA-COMP:18571"/>
        <dbReference type="Rhea" id="RHEA-COMP:18582"/>
        <dbReference type="ChEBI" id="CHEBI:13193"/>
        <dbReference type="ChEBI" id="CHEBI:15377"/>
        <dbReference type="ChEBI" id="CHEBI:17499"/>
        <dbReference type="ChEBI" id="CHEBI:194431"/>
        <dbReference type="ChEBI" id="CHEBI:194443"/>
        <dbReference type="EC" id="1.17.99.6"/>
    </reaction>
</comment>
<evidence type="ECO:0000256" key="4">
    <source>
        <dbReference type="ARBA" id="ARBA00012622"/>
    </source>
</evidence>
<evidence type="ECO:0000256" key="15">
    <source>
        <dbReference type="ARBA" id="ARBA00031446"/>
    </source>
</evidence>
<sequence length="363" mass="43228">MLVHICCSVDSHYFIEELRKEYPKEKIIGYFYDPNIHPLSEYELRFLDVKRSCDKLGIKLYKGEYEYEKWLKAVKGYEDEPEKGARCEICFDLRMGSSVEFAAKMGEKKLTTTLLTSPKKDLEQLKNALQKECEPYGVEFLAPDFRKNGGTQRQFALAKKEMLYHQNYCGCIYGLKKQKQDKNFIDELMSPINAQILPASIEARIALYKKVNLLEKKGIKFEIIRQKFLNYRLLNALIKLDKKAVKSHILFYSHFKNHYTRFSLDEKILNENLKDGIYKSMKDEISFIEFWRFNSYFKNKWKNFEDFLKYPLKIEEEIKWRNKHFGAYDLSPVIVLEKILPTRYEIVAKSEIYFDVKEAIKRI</sequence>
<evidence type="ECO:0000256" key="3">
    <source>
        <dbReference type="ARBA" id="ARBA00008207"/>
    </source>
</evidence>
<comment type="caution">
    <text evidence="18">The sequence shown here is derived from an EMBL/GenBank/DDBJ whole genome shotgun (WGS) entry which is preliminary data.</text>
</comment>
<evidence type="ECO:0000256" key="6">
    <source>
        <dbReference type="ARBA" id="ARBA00022485"/>
    </source>
</evidence>
<comment type="pathway">
    <text evidence="2 17">tRNA modification; tRNA-queuosine biosynthesis.</text>
</comment>
<gene>
    <name evidence="17" type="primary">queH</name>
    <name evidence="18" type="ORF">GRO02_04925</name>
</gene>
<dbReference type="UniPathway" id="UPA00392"/>
<dbReference type="Pfam" id="PF02677">
    <property type="entry name" value="QueH"/>
    <property type="match status" value="1"/>
</dbReference>
<dbReference type="GO" id="GO:0046872">
    <property type="term" value="F:metal ion binding"/>
    <property type="evidence" value="ECO:0007669"/>
    <property type="project" value="UniProtKB-KW"/>
</dbReference>
<feature type="binding site" evidence="17">
    <location>
        <position position="6"/>
    </location>
    <ligand>
        <name>[4Fe-4S] cluster</name>
        <dbReference type="ChEBI" id="CHEBI:49883"/>
    </ligand>
</feature>
<dbReference type="EC" id="1.17.99.6" evidence="4 17"/>
<keyword evidence="9 17" id="KW-0671">Queuosine biosynthesis</keyword>
<dbReference type="GO" id="GO:0052693">
    <property type="term" value="F:epoxyqueuosine reductase activity"/>
    <property type="evidence" value="ECO:0007669"/>
    <property type="project" value="UniProtKB-UniRule"/>
</dbReference>
<accession>A0A6F9MX74</accession>
<keyword evidence="11 17" id="KW-0408">Iron</keyword>
<dbReference type="GO" id="GO:0016787">
    <property type="term" value="F:hydrolase activity"/>
    <property type="evidence" value="ECO:0007669"/>
    <property type="project" value="UniProtKB-KW"/>
</dbReference>
<feature type="disulfide bond" description="Redox-active" evidence="17">
    <location>
        <begin position="169"/>
        <end position="171"/>
    </location>
</feature>
<evidence type="ECO:0000256" key="12">
    <source>
        <dbReference type="ARBA" id="ARBA00023014"/>
    </source>
</evidence>
<keyword evidence="13 17" id="KW-1015">Disulfide bond</keyword>
<evidence type="ECO:0000256" key="10">
    <source>
        <dbReference type="ARBA" id="ARBA00023002"/>
    </source>
</evidence>
<dbReference type="AlphaFoldDB" id="A0A6F9MX74"/>
<evidence type="ECO:0000256" key="13">
    <source>
        <dbReference type="ARBA" id="ARBA00023157"/>
    </source>
</evidence>
<dbReference type="PANTHER" id="PTHR36701">
    <property type="entry name" value="EPOXYQUEUOSINE REDUCTASE QUEH"/>
    <property type="match status" value="1"/>
</dbReference>
<keyword evidence="14 17" id="KW-0676">Redox-active center</keyword>
<keyword evidence="8 17" id="KW-0479">Metal-binding</keyword>
<feature type="binding site" evidence="17">
    <location>
        <position position="87"/>
    </location>
    <ligand>
        <name>[4Fe-4S] cluster</name>
        <dbReference type="ChEBI" id="CHEBI:49883"/>
    </ligand>
</feature>
<dbReference type="GO" id="GO:0008616">
    <property type="term" value="P:tRNA queuosine(34) biosynthetic process"/>
    <property type="evidence" value="ECO:0007669"/>
    <property type="project" value="UniProtKB-UniRule"/>
</dbReference>
<evidence type="ECO:0000256" key="8">
    <source>
        <dbReference type="ARBA" id="ARBA00022723"/>
    </source>
</evidence>
<dbReference type="EMBL" id="AANOQJ010000005">
    <property type="protein sequence ID" value="EDP8036453.1"/>
    <property type="molecule type" value="Genomic_DNA"/>
</dbReference>
<evidence type="ECO:0000256" key="5">
    <source>
        <dbReference type="ARBA" id="ARBA00016895"/>
    </source>
</evidence>
<reference evidence="18" key="1">
    <citation type="submission" date="2020-01" db="EMBL/GenBank/DDBJ databases">
        <authorList>
            <consortium name="GenomeTrakr network: Whole genome sequencing for foodborne pathogen traceback"/>
        </authorList>
    </citation>
    <scope>NUCLEOTIDE SEQUENCE</scope>
    <source>
        <strain evidence="18">CFSAN096326</strain>
    </source>
</reference>
<keyword evidence="7 17" id="KW-0819">tRNA processing</keyword>
<protein>
    <recommendedName>
        <fullName evidence="5 17">Epoxyqueuosine reductase QueH</fullName>
        <ecNumber evidence="4 17">1.17.99.6</ecNumber>
    </recommendedName>
    <alternativeName>
        <fullName evidence="15 17">Queuosine biosynthesis protein QueH</fullName>
    </alternativeName>
</protein>